<comment type="subcellular location">
    <subcellularLocation>
        <location evidence="8">Cell projection</location>
        <location evidence="8">Kinocilium</location>
    </subcellularLocation>
    <subcellularLocation>
        <location evidence="1">Cytoplasm</location>
        <location evidence="1">Cytoskeleton</location>
        <location evidence="1">Flagellum axoneme</location>
    </subcellularLocation>
</comment>
<evidence type="ECO:0000256" key="9">
    <source>
        <dbReference type="ARBA" id="ARBA00038319"/>
    </source>
</evidence>
<keyword evidence="6" id="KW-0206">Cytoskeleton</keyword>
<dbReference type="EMBL" id="OV725083">
    <property type="protein sequence ID" value="CAH1407903.1"/>
    <property type="molecule type" value="Genomic_DNA"/>
</dbReference>
<evidence type="ECO:0000256" key="11">
    <source>
        <dbReference type="SAM" id="Coils"/>
    </source>
</evidence>
<dbReference type="OrthoDB" id="10258956at2759"/>
<feature type="coiled-coil region" evidence="11">
    <location>
        <begin position="131"/>
        <end position="159"/>
    </location>
</feature>
<sequence>MEVEQLPRCLDLYASSGFTLNQEKCNLLMNSLVVLQNENHFKKVFFWGQIYGIQDDYYIAFGYDKDALRSRVFYYSRNAITWVLVPILKPKERKHYLTHISTNRFFGNPSTVVEVLDEKPSEEPARSQKAYEKLNDELLDEQEQEEILEEQKIDSLRAMEIVEEYKLKEEDRLAAVIRFINQEAFVVPRGALLKQTSGRVVPNPAFKGLRLEEATILSNYMHCRIPRERWEVNVGRRPDYNYATDFLDTVAEDIPKNHAWSVQVCQGNRVVILRSLYWHGLTFYHLLNTKIHGCLYMGFGEKNLDIPFMV</sequence>
<accession>A0A9P0HUD9</accession>
<keyword evidence="7" id="KW-0966">Cell projection</keyword>
<organism evidence="12 13">
    <name type="scientific">Nezara viridula</name>
    <name type="common">Southern green stink bug</name>
    <name type="synonym">Cimex viridulus</name>
    <dbReference type="NCBI Taxonomy" id="85310"/>
    <lineage>
        <taxon>Eukaryota</taxon>
        <taxon>Metazoa</taxon>
        <taxon>Ecdysozoa</taxon>
        <taxon>Arthropoda</taxon>
        <taxon>Hexapoda</taxon>
        <taxon>Insecta</taxon>
        <taxon>Pterygota</taxon>
        <taxon>Neoptera</taxon>
        <taxon>Paraneoptera</taxon>
        <taxon>Hemiptera</taxon>
        <taxon>Heteroptera</taxon>
        <taxon>Panheteroptera</taxon>
        <taxon>Pentatomomorpha</taxon>
        <taxon>Pentatomoidea</taxon>
        <taxon>Pentatomidae</taxon>
        <taxon>Pentatominae</taxon>
        <taxon>Nezara</taxon>
    </lineage>
</organism>
<evidence type="ECO:0000256" key="8">
    <source>
        <dbReference type="ARBA" id="ARBA00037822"/>
    </source>
</evidence>
<evidence type="ECO:0000256" key="10">
    <source>
        <dbReference type="ARBA" id="ARBA00041080"/>
    </source>
</evidence>
<dbReference type="GO" id="GO:0001534">
    <property type="term" value="C:radial spoke"/>
    <property type="evidence" value="ECO:0007669"/>
    <property type="project" value="InterPro"/>
</dbReference>
<evidence type="ECO:0000256" key="6">
    <source>
        <dbReference type="ARBA" id="ARBA00023212"/>
    </source>
</evidence>
<name>A0A9P0HUD9_NEZVI</name>
<proteinExistence type="inferred from homology"/>
<keyword evidence="2" id="KW-0963">Cytoplasm</keyword>
<evidence type="ECO:0000256" key="2">
    <source>
        <dbReference type="ARBA" id="ARBA00022490"/>
    </source>
</evidence>
<dbReference type="InterPro" id="IPR055316">
    <property type="entry name" value="RSP9"/>
</dbReference>
<evidence type="ECO:0000256" key="4">
    <source>
        <dbReference type="ARBA" id="ARBA00022846"/>
    </source>
</evidence>
<gene>
    <name evidence="12" type="ORF">NEZAVI_LOCUS15527</name>
</gene>
<dbReference type="AlphaFoldDB" id="A0A9P0HUD9"/>
<dbReference type="GO" id="GO:0035082">
    <property type="term" value="P:axoneme assembly"/>
    <property type="evidence" value="ECO:0007669"/>
    <property type="project" value="InterPro"/>
</dbReference>
<evidence type="ECO:0000313" key="13">
    <source>
        <dbReference type="Proteomes" id="UP001152798"/>
    </source>
</evidence>
<dbReference type="PANTHER" id="PTHR22069:SF0">
    <property type="entry name" value="RADIAL SPOKE HEAD PROTEIN 9 HOMOLOG"/>
    <property type="match status" value="1"/>
</dbReference>
<keyword evidence="5" id="KW-0969">Cilium</keyword>
<keyword evidence="11" id="KW-0175">Coiled coil</keyword>
<dbReference type="GO" id="GO:0044458">
    <property type="term" value="P:motile cilium assembly"/>
    <property type="evidence" value="ECO:0007669"/>
    <property type="project" value="TreeGrafter"/>
</dbReference>
<protein>
    <recommendedName>
        <fullName evidence="10">Radial spoke head protein 9 homolog</fullName>
    </recommendedName>
</protein>
<dbReference type="PANTHER" id="PTHR22069">
    <property type="entry name" value="MITOCHONDRIAL RIBOSOMAL PROTEIN S18"/>
    <property type="match status" value="1"/>
</dbReference>
<comment type="similarity">
    <text evidence="9">Belongs to the flagellar radial spoke RSP9 family.</text>
</comment>
<keyword evidence="13" id="KW-1185">Reference proteome</keyword>
<dbReference type="GO" id="GO:0060091">
    <property type="term" value="C:kinocilium"/>
    <property type="evidence" value="ECO:0007669"/>
    <property type="project" value="UniProtKB-SubCell"/>
</dbReference>
<evidence type="ECO:0000313" key="12">
    <source>
        <dbReference type="EMBL" id="CAH1407903.1"/>
    </source>
</evidence>
<dbReference type="InterPro" id="IPR006802">
    <property type="entry name" value="Radial_spoke"/>
</dbReference>
<evidence type="ECO:0000256" key="1">
    <source>
        <dbReference type="ARBA" id="ARBA00004611"/>
    </source>
</evidence>
<evidence type="ECO:0000256" key="7">
    <source>
        <dbReference type="ARBA" id="ARBA00023273"/>
    </source>
</evidence>
<reference evidence="12" key="1">
    <citation type="submission" date="2022-01" db="EMBL/GenBank/DDBJ databases">
        <authorList>
            <person name="King R."/>
        </authorList>
    </citation>
    <scope>NUCLEOTIDE SEQUENCE</scope>
</reference>
<evidence type="ECO:0000256" key="3">
    <source>
        <dbReference type="ARBA" id="ARBA00022794"/>
    </source>
</evidence>
<dbReference type="Pfam" id="PF04712">
    <property type="entry name" value="Radial_spoke"/>
    <property type="match status" value="1"/>
</dbReference>
<keyword evidence="3" id="KW-0970">Cilium biogenesis/degradation</keyword>
<evidence type="ECO:0000256" key="5">
    <source>
        <dbReference type="ARBA" id="ARBA00023069"/>
    </source>
</evidence>
<dbReference type="GO" id="GO:0060294">
    <property type="term" value="P:cilium movement involved in cell motility"/>
    <property type="evidence" value="ECO:0007669"/>
    <property type="project" value="InterPro"/>
</dbReference>
<keyword evidence="4" id="KW-0282">Flagellum</keyword>
<dbReference type="Proteomes" id="UP001152798">
    <property type="component" value="Chromosome 7"/>
</dbReference>